<keyword evidence="3 9" id="KW-0963">Cytoplasm</keyword>
<dbReference type="Proteomes" id="UP000017142">
    <property type="component" value="Unassembled WGS sequence"/>
</dbReference>
<keyword evidence="4 9" id="KW-0489">Methyltransferase</keyword>
<evidence type="ECO:0000313" key="12">
    <source>
        <dbReference type="EMBL" id="ERO57096.1"/>
    </source>
</evidence>
<dbReference type="HAMAP" id="MF_00772">
    <property type="entry name" value="OGT"/>
    <property type="match status" value="1"/>
</dbReference>
<accession>A0AAV3K9Y3</accession>
<evidence type="ECO:0000259" key="10">
    <source>
        <dbReference type="Pfam" id="PF01035"/>
    </source>
</evidence>
<evidence type="ECO:0000256" key="8">
    <source>
        <dbReference type="ARBA" id="ARBA00049348"/>
    </source>
</evidence>
<comment type="catalytic activity">
    <reaction evidence="8 9">
        <text>a 6-O-methyl-2'-deoxyguanosine in DNA + L-cysteinyl-[protein] = S-methyl-L-cysteinyl-[protein] + a 2'-deoxyguanosine in DNA</text>
        <dbReference type="Rhea" id="RHEA:24000"/>
        <dbReference type="Rhea" id="RHEA-COMP:10131"/>
        <dbReference type="Rhea" id="RHEA-COMP:10132"/>
        <dbReference type="Rhea" id="RHEA-COMP:11367"/>
        <dbReference type="Rhea" id="RHEA-COMP:11368"/>
        <dbReference type="ChEBI" id="CHEBI:29950"/>
        <dbReference type="ChEBI" id="CHEBI:82612"/>
        <dbReference type="ChEBI" id="CHEBI:85445"/>
        <dbReference type="ChEBI" id="CHEBI:85448"/>
        <dbReference type="EC" id="2.1.1.63"/>
    </reaction>
</comment>
<dbReference type="PANTHER" id="PTHR10815">
    <property type="entry name" value="METHYLATED-DNA--PROTEIN-CYSTEINE METHYLTRANSFERASE"/>
    <property type="match status" value="1"/>
</dbReference>
<keyword evidence="6 9" id="KW-0227">DNA damage</keyword>
<dbReference type="EMBL" id="AMWE01000004">
    <property type="protein sequence ID" value="ERO57096.1"/>
    <property type="molecule type" value="Genomic_DNA"/>
</dbReference>
<dbReference type="GO" id="GO:0006307">
    <property type="term" value="P:DNA alkylation repair"/>
    <property type="evidence" value="ECO:0007669"/>
    <property type="project" value="UniProtKB-UniRule"/>
</dbReference>
<dbReference type="EC" id="2.1.1.63" evidence="9"/>
<dbReference type="RefSeq" id="WP_022635018.1">
    <property type="nucleotide sequence ID" value="NZ_AMWE01000004.1"/>
</dbReference>
<dbReference type="PROSITE" id="PS00374">
    <property type="entry name" value="MGMT"/>
    <property type="match status" value="1"/>
</dbReference>
<dbReference type="AlphaFoldDB" id="A0AAV3K9Y3"/>
<dbReference type="FunFam" id="1.10.10.10:FF:000214">
    <property type="entry name" value="Methylated-DNA--protein-cysteine methyltransferase"/>
    <property type="match status" value="1"/>
</dbReference>
<evidence type="ECO:0000256" key="2">
    <source>
        <dbReference type="ARBA" id="ARBA00008711"/>
    </source>
</evidence>
<evidence type="ECO:0000256" key="5">
    <source>
        <dbReference type="ARBA" id="ARBA00022679"/>
    </source>
</evidence>
<dbReference type="SUPFAM" id="SSF53155">
    <property type="entry name" value="Methylated DNA-protein cysteine methyltransferase domain"/>
    <property type="match status" value="1"/>
</dbReference>
<dbReference type="InterPro" id="IPR036631">
    <property type="entry name" value="MGMT_N_sf"/>
</dbReference>
<evidence type="ECO:0000256" key="9">
    <source>
        <dbReference type="HAMAP-Rule" id="MF_00772"/>
    </source>
</evidence>
<dbReference type="InterPro" id="IPR036388">
    <property type="entry name" value="WH-like_DNA-bd_sf"/>
</dbReference>
<name>A0AAV3K9Y3_9GAMM</name>
<evidence type="ECO:0000256" key="4">
    <source>
        <dbReference type="ARBA" id="ARBA00022603"/>
    </source>
</evidence>
<keyword evidence="5 9" id="KW-0808">Transferase</keyword>
<gene>
    <name evidence="12" type="ORF">A544_3671</name>
</gene>
<dbReference type="Pfam" id="PF02870">
    <property type="entry name" value="Methyltransf_1N"/>
    <property type="match status" value="1"/>
</dbReference>
<proteinExistence type="inferred from homology"/>
<reference evidence="13" key="1">
    <citation type="journal article" date="2013" name="Diversity">
        <title>Genome Sequence of Dickeya solani, a New soft Rot Pathogen of Potato, Suggests its Emergence May Be Related to a Novel Combination of Non-Ribosomal Peptide/Polyketide Synthetase Clusters.</title>
        <authorList>
            <person name="Garlant L."/>
            <person name="Koskinen P."/>
            <person name="Rouhiainen L."/>
            <person name="Laine P."/>
            <person name="Paulin L."/>
            <person name="Auvinen P."/>
            <person name="Holm L."/>
            <person name="Pirhonen M."/>
        </authorList>
    </citation>
    <scope>NUCLEOTIDE SEQUENCE [LARGE SCALE GENOMIC DNA]</scope>
    <source>
        <strain evidence="13">D s0432-1</strain>
    </source>
</reference>
<evidence type="ECO:0000256" key="6">
    <source>
        <dbReference type="ARBA" id="ARBA00022763"/>
    </source>
</evidence>
<dbReference type="GeneID" id="92755466"/>
<comment type="similarity">
    <text evidence="2 9">Belongs to the MGMT family.</text>
</comment>
<dbReference type="SUPFAM" id="SSF46767">
    <property type="entry name" value="Methylated DNA-protein cysteine methyltransferase, C-terminal domain"/>
    <property type="match status" value="1"/>
</dbReference>
<dbReference type="CDD" id="cd06445">
    <property type="entry name" value="ATase"/>
    <property type="match status" value="1"/>
</dbReference>
<comment type="caution">
    <text evidence="12">The sequence shown here is derived from an EMBL/GenBank/DDBJ whole genome shotgun (WGS) entry which is preliminary data.</text>
</comment>
<feature type="domain" description="Methylated-DNA-[protein]-cysteine S-methyltransferase DNA binding" evidence="10">
    <location>
        <begin position="74"/>
        <end position="153"/>
    </location>
</feature>
<dbReference type="NCBIfam" id="TIGR00589">
    <property type="entry name" value="ogt"/>
    <property type="match status" value="1"/>
</dbReference>
<comment type="function">
    <text evidence="9">Involved in the cellular defense against the biological effects of O6-methylguanine (O6-MeG) and O4-methylthymine (O4-MeT) in DNA. Repairs the methylated nucleobase in DNA by stoichiometrically transferring the methyl group to a cysteine residue in the enzyme. This is a suicide reaction: the enzyme is irreversibly inactivated.</text>
</comment>
<dbReference type="GO" id="GO:0005737">
    <property type="term" value="C:cytoplasm"/>
    <property type="evidence" value="ECO:0007669"/>
    <property type="project" value="UniProtKB-SubCell"/>
</dbReference>
<evidence type="ECO:0000259" key="11">
    <source>
        <dbReference type="Pfam" id="PF02870"/>
    </source>
</evidence>
<dbReference type="InterPro" id="IPR008332">
    <property type="entry name" value="MethylG_MeTrfase_N"/>
</dbReference>
<dbReference type="GO" id="GO:0032259">
    <property type="term" value="P:methylation"/>
    <property type="evidence" value="ECO:0007669"/>
    <property type="project" value="UniProtKB-KW"/>
</dbReference>
<comment type="catalytic activity">
    <reaction evidence="1 9">
        <text>a 4-O-methyl-thymidine in DNA + L-cysteinyl-[protein] = a thymidine in DNA + S-methyl-L-cysteinyl-[protein]</text>
        <dbReference type="Rhea" id="RHEA:53428"/>
        <dbReference type="Rhea" id="RHEA-COMP:10131"/>
        <dbReference type="Rhea" id="RHEA-COMP:10132"/>
        <dbReference type="Rhea" id="RHEA-COMP:13555"/>
        <dbReference type="Rhea" id="RHEA-COMP:13556"/>
        <dbReference type="ChEBI" id="CHEBI:29950"/>
        <dbReference type="ChEBI" id="CHEBI:82612"/>
        <dbReference type="ChEBI" id="CHEBI:137386"/>
        <dbReference type="ChEBI" id="CHEBI:137387"/>
        <dbReference type="EC" id="2.1.1.63"/>
    </reaction>
</comment>
<feature type="active site" description="Nucleophile; methyl group acceptor" evidence="9">
    <location>
        <position position="125"/>
    </location>
</feature>
<evidence type="ECO:0000256" key="3">
    <source>
        <dbReference type="ARBA" id="ARBA00022490"/>
    </source>
</evidence>
<organism evidence="12 13">
    <name type="scientific">Dickeya solani D s0432-1</name>
    <dbReference type="NCBI Taxonomy" id="1231725"/>
    <lineage>
        <taxon>Bacteria</taxon>
        <taxon>Pseudomonadati</taxon>
        <taxon>Pseudomonadota</taxon>
        <taxon>Gammaproteobacteria</taxon>
        <taxon>Enterobacterales</taxon>
        <taxon>Pectobacteriaceae</taxon>
        <taxon>Dickeya</taxon>
    </lineage>
</organism>
<evidence type="ECO:0000256" key="7">
    <source>
        <dbReference type="ARBA" id="ARBA00023204"/>
    </source>
</evidence>
<dbReference type="Pfam" id="PF01035">
    <property type="entry name" value="DNA_binding_1"/>
    <property type="match status" value="1"/>
</dbReference>
<dbReference type="GO" id="GO:0003908">
    <property type="term" value="F:methylated-DNA-[protein]-cysteine S-methyltransferase activity"/>
    <property type="evidence" value="ECO:0007669"/>
    <property type="project" value="UniProtKB-UniRule"/>
</dbReference>
<dbReference type="InterPro" id="IPR001497">
    <property type="entry name" value="MethylDNA_cys_MeTrfase_AS"/>
</dbReference>
<evidence type="ECO:0000256" key="1">
    <source>
        <dbReference type="ARBA" id="ARBA00001286"/>
    </source>
</evidence>
<feature type="domain" description="Methylguanine DNA methyltransferase ribonuclease-like" evidence="11">
    <location>
        <begin position="35"/>
        <end position="69"/>
    </location>
</feature>
<dbReference type="Gene3D" id="1.10.10.10">
    <property type="entry name" value="Winged helix-like DNA-binding domain superfamily/Winged helix DNA-binding domain"/>
    <property type="match status" value="1"/>
</dbReference>
<sequence length="182" mass="19558">MKMATQQLDCPNGFPWRYADVTAADGCVTSVLFSNEKKTTQPDAVTQTCCRQLQEYFAGQRTTFDLPLHQDATPFRRQVYARLLDIGYGVTRSYQHIAIAVGNPKGSRAVGMASSKNQISIIVPCHRVIATSGALTGYAGGLATKQWLLTHERRHAVKTAAASATTDAAADADAASAGNRPL</sequence>
<dbReference type="PANTHER" id="PTHR10815:SF5">
    <property type="entry name" value="METHYLATED-DNA--PROTEIN-CYSTEINE METHYLTRANSFERASE"/>
    <property type="match status" value="1"/>
</dbReference>
<comment type="subcellular location">
    <subcellularLocation>
        <location evidence="9">Cytoplasm</location>
    </subcellularLocation>
</comment>
<keyword evidence="7 9" id="KW-0234">DNA repair</keyword>
<dbReference type="InterPro" id="IPR036217">
    <property type="entry name" value="MethylDNA_cys_MeTrfase_DNAb"/>
</dbReference>
<dbReference type="InterPro" id="IPR023546">
    <property type="entry name" value="MGMT"/>
</dbReference>
<evidence type="ECO:0000313" key="13">
    <source>
        <dbReference type="Proteomes" id="UP000017142"/>
    </source>
</evidence>
<comment type="miscellaneous">
    <text evidence="9">This enzyme catalyzes only one turnover and therefore is not strictly catalytic. According to one definition, an enzyme is a biocatalyst that acts repeatedly and over many reaction cycles.</text>
</comment>
<dbReference type="Gene3D" id="3.30.160.70">
    <property type="entry name" value="Methylated DNA-protein cysteine methyltransferase domain"/>
    <property type="match status" value="1"/>
</dbReference>
<protein>
    <recommendedName>
        <fullName evidence="9">Methylated-DNA--protein-cysteine methyltransferase</fullName>
        <ecNumber evidence="9">2.1.1.63</ecNumber>
    </recommendedName>
    <alternativeName>
        <fullName evidence="9">6-O-methylguanine-DNA methyltransferase</fullName>
        <shortName evidence="9">MGMT</shortName>
    </alternativeName>
    <alternativeName>
        <fullName evidence="9">O-6-methylguanine-DNA-alkyltransferase</fullName>
    </alternativeName>
</protein>
<dbReference type="InterPro" id="IPR014048">
    <property type="entry name" value="MethylDNA_cys_MeTrfase_DNA-bd"/>
</dbReference>